<evidence type="ECO:0000256" key="2">
    <source>
        <dbReference type="ARBA" id="ARBA00022857"/>
    </source>
</evidence>
<feature type="compositionally biased region" description="Polar residues" evidence="4">
    <location>
        <begin position="1"/>
        <end position="11"/>
    </location>
</feature>
<dbReference type="GO" id="GO:0004777">
    <property type="term" value="F:succinate-semialdehyde dehydrogenase (NAD+) activity"/>
    <property type="evidence" value="ECO:0007669"/>
    <property type="project" value="TreeGrafter"/>
</dbReference>
<accession>A0A9X1U1L9</accession>
<dbReference type="AlphaFoldDB" id="A0A9X1U1L9"/>
<evidence type="ECO:0000256" key="3">
    <source>
        <dbReference type="ARBA" id="ARBA00023002"/>
    </source>
</evidence>
<organism evidence="6 7">
    <name type="scientific">Corynebacterium uropygiale</name>
    <dbReference type="NCBI Taxonomy" id="1775911"/>
    <lineage>
        <taxon>Bacteria</taxon>
        <taxon>Bacillati</taxon>
        <taxon>Actinomycetota</taxon>
        <taxon>Actinomycetes</taxon>
        <taxon>Mycobacteriales</taxon>
        <taxon>Corynebacteriaceae</taxon>
        <taxon>Corynebacterium</taxon>
    </lineage>
</organism>
<dbReference type="InterPro" id="IPR016163">
    <property type="entry name" value="Ald_DH_C"/>
</dbReference>
<protein>
    <submittedName>
        <fullName evidence="6">NAD-dependent succinate-semialdehyde dehydrogenase</fullName>
    </submittedName>
</protein>
<feature type="region of interest" description="Disordered" evidence="4">
    <location>
        <begin position="1"/>
        <end position="24"/>
    </location>
</feature>
<dbReference type="FunFam" id="3.40.605.10:FF:000012">
    <property type="entry name" value="NAD-dependent succinate-semialdehyde dehydrogenase"/>
    <property type="match status" value="1"/>
</dbReference>
<dbReference type="Pfam" id="PF00171">
    <property type="entry name" value="Aldedh"/>
    <property type="match status" value="1"/>
</dbReference>
<evidence type="ECO:0000313" key="7">
    <source>
        <dbReference type="Proteomes" id="UP001139336"/>
    </source>
</evidence>
<evidence type="ECO:0000256" key="1">
    <source>
        <dbReference type="ARBA" id="ARBA00009986"/>
    </source>
</evidence>
<keyword evidence="2" id="KW-0521">NADP</keyword>
<dbReference type="GO" id="GO:0004030">
    <property type="term" value="F:aldehyde dehydrogenase [NAD(P)+] activity"/>
    <property type="evidence" value="ECO:0007669"/>
    <property type="project" value="InterPro"/>
</dbReference>
<comment type="caution">
    <text evidence="6">The sequence shown here is derived from an EMBL/GenBank/DDBJ whole genome shotgun (WGS) entry which is preliminary data.</text>
</comment>
<dbReference type="Proteomes" id="UP001139336">
    <property type="component" value="Unassembled WGS sequence"/>
</dbReference>
<sequence>MTTSPSYTAINPATGEEISHHEHTTDEQVADALQRSWTAYQAWGARPIEERAKIVGAIADLFAQRAKELGALATQEMGKPIEEATGEAAFCADIFRYYAEHGPKLAADTVLEETDEYRAVIERRPIGPLLGIMPWNYPFYQIARFVAPNLMLGNTILLKHAESVPGCALAVQEIMDAAGVPQGVYQNIFATHEQVSSLIEAPRLRGVSLTGSERAGAAVAQQAGAQLKKAVLELGGSDPYIVLSTADARQHARDALAIRLENTGQACNSNKRIIVHEDVYEEFLDEAISQIRALHPADPAAGEENAFGPLSSEKAADILVDQVQRAREAGATVHVGGERLERPGFYVSPAVITDIPVGSDIYYEEFFGPIVQIYRVSSDEEALELANDTQYGLGSSVYAVEEGRAEALARSLDAGMVGVNQQPPETESMPFGGVKRSGYGRELGPLGMDEFVNKRLYAVKK</sequence>
<dbReference type="PANTHER" id="PTHR43217">
    <property type="entry name" value="SUCCINATE SEMIALDEHYDE DEHYDROGENASE [NAD(P)+] SAD"/>
    <property type="match status" value="1"/>
</dbReference>
<reference evidence="6" key="1">
    <citation type="submission" date="2022-01" db="EMBL/GenBank/DDBJ databases">
        <title>Corynebacterium sp. nov isolated from isolated from the feces of the greater white-fronted geese (Anser albifrons) at Poyang Lake, PR China.</title>
        <authorList>
            <person name="Liu Q."/>
        </authorList>
    </citation>
    <scope>NUCLEOTIDE SEQUENCE</scope>
    <source>
        <strain evidence="6">JCM 32435</strain>
    </source>
</reference>
<dbReference type="InterPro" id="IPR015590">
    <property type="entry name" value="Aldehyde_DH_dom"/>
</dbReference>
<dbReference type="InterPro" id="IPR016162">
    <property type="entry name" value="Ald_DH_N"/>
</dbReference>
<dbReference type="Gene3D" id="3.40.309.10">
    <property type="entry name" value="Aldehyde Dehydrogenase, Chain A, domain 2"/>
    <property type="match status" value="1"/>
</dbReference>
<dbReference type="InterPro" id="IPR047110">
    <property type="entry name" value="GABD/Sad-like"/>
</dbReference>
<dbReference type="SUPFAM" id="SSF53720">
    <property type="entry name" value="ALDH-like"/>
    <property type="match status" value="1"/>
</dbReference>
<name>A0A9X1U1L9_9CORY</name>
<evidence type="ECO:0000313" key="6">
    <source>
        <dbReference type="EMBL" id="MCF4007743.1"/>
    </source>
</evidence>
<gene>
    <name evidence="6" type="ORF">L1O03_11265</name>
</gene>
<dbReference type="EMBL" id="JAKGSI010000007">
    <property type="protein sequence ID" value="MCF4007743.1"/>
    <property type="molecule type" value="Genomic_DNA"/>
</dbReference>
<comment type="similarity">
    <text evidence="1">Belongs to the aldehyde dehydrogenase family.</text>
</comment>
<feature type="domain" description="Aldehyde dehydrogenase" evidence="5">
    <location>
        <begin position="6"/>
        <end position="453"/>
    </location>
</feature>
<evidence type="ECO:0000256" key="4">
    <source>
        <dbReference type="SAM" id="MobiDB-lite"/>
    </source>
</evidence>
<dbReference type="InterPro" id="IPR016161">
    <property type="entry name" value="Ald_DH/histidinol_DH"/>
</dbReference>
<dbReference type="RefSeq" id="WP_236120069.1">
    <property type="nucleotide sequence ID" value="NZ_JAKGSI010000007.1"/>
</dbReference>
<dbReference type="InterPro" id="IPR044148">
    <property type="entry name" value="ALDH_GabD1-like"/>
</dbReference>
<proteinExistence type="inferred from homology"/>
<dbReference type="CDD" id="cd07100">
    <property type="entry name" value="ALDH_SSADH1_GabD1"/>
    <property type="match status" value="1"/>
</dbReference>
<keyword evidence="3" id="KW-0560">Oxidoreductase</keyword>
<dbReference type="Gene3D" id="3.40.605.10">
    <property type="entry name" value="Aldehyde Dehydrogenase, Chain A, domain 1"/>
    <property type="match status" value="1"/>
</dbReference>
<dbReference type="PANTHER" id="PTHR43217:SF2">
    <property type="entry name" value="SUCCINATE-SEMIALDEHYDE DEHYDROGENASE [NADP(+)]"/>
    <property type="match status" value="1"/>
</dbReference>
<evidence type="ECO:0000259" key="5">
    <source>
        <dbReference type="Pfam" id="PF00171"/>
    </source>
</evidence>
<keyword evidence="7" id="KW-1185">Reference proteome</keyword>